<reference evidence="3" key="1">
    <citation type="submission" date="2014-08" db="EMBL/GenBank/DDBJ databases">
        <title>Complete genome sequence of Streptomyces lividans TK24.</title>
        <authorList>
            <consortium name="StrepSynth"/>
            <person name="Ruckert C."/>
            <person name="Fridjonson O.H."/>
            <person name="Lambert C."/>
            <person name="van Wezel G.P."/>
            <person name="Bernaerts K."/>
            <person name="Anne J."/>
            <person name="Economou A."/>
            <person name="Kalinowski J."/>
        </authorList>
    </citation>
    <scope>NUCLEOTIDE SEQUENCE [LARGE SCALE GENOMIC DNA]</scope>
    <source>
        <strain evidence="3">TK24</strain>
    </source>
</reference>
<dbReference type="Proteomes" id="UP000028682">
    <property type="component" value="Chromosome"/>
</dbReference>
<keyword evidence="3" id="KW-1185">Reference proteome</keyword>
<organism evidence="2 3">
    <name type="scientific">Streptomyces lividans TK24</name>
    <dbReference type="NCBI Taxonomy" id="457428"/>
    <lineage>
        <taxon>Bacteria</taxon>
        <taxon>Bacillati</taxon>
        <taxon>Actinomycetota</taxon>
        <taxon>Actinomycetes</taxon>
        <taxon>Kitasatosporales</taxon>
        <taxon>Streptomycetaceae</taxon>
        <taxon>Streptomyces</taxon>
    </lineage>
</organism>
<protein>
    <submittedName>
        <fullName evidence="2">Uncharacterized protein</fullName>
    </submittedName>
</protein>
<evidence type="ECO:0000313" key="2">
    <source>
        <dbReference type="EMBL" id="QNR95645.1"/>
    </source>
</evidence>
<gene>
    <name evidence="2" type="ORF">SLIV_27818</name>
</gene>
<feature type="region of interest" description="Disordered" evidence="1">
    <location>
        <begin position="1"/>
        <end position="42"/>
    </location>
</feature>
<proteinExistence type="predicted"/>
<name>A0ABX6TQ01_STRLI</name>
<sequence>MAPPGCPHQGTPGLAEAVGTEEQGRKDSGTQGTFRDSSGGGR</sequence>
<accession>A0ABX6TQ01</accession>
<evidence type="ECO:0000256" key="1">
    <source>
        <dbReference type="SAM" id="MobiDB-lite"/>
    </source>
</evidence>
<evidence type="ECO:0000313" key="3">
    <source>
        <dbReference type="Proteomes" id="UP000028682"/>
    </source>
</evidence>
<dbReference type="EMBL" id="CP009124">
    <property type="protein sequence ID" value="QNR95645.1"/>
    <property type="molecule type" value="Genomic_DNA"/>
</dbReference>